<dbReference type="InterPro" id="IPR017911">
    <property type="entry name" value="MacB-like_ATP-bd"/>
</dbReference>
<dbReference type="Gene3D" id="3.40.50.300">
    <property type="entry name" value="P-loop containing nucleotide triphosphate hydrolases"/>
    <property type="match status" value="1"/>
</dbReference>
<keyword evidence="4 6" id="KW-0067">ATP-binding</keyword>
<reference evidence="6 7" key="1">
    <citation type="journal article" date="2016" name="Nat. Commun.">
        <title>Thousands of microbial genomes shed light on interconnected biogeochemical processes in an aquifer system.</title>
        <authorList>
            <person name="Anantharaman K."/>
            <person name="Brown C.T."/>
            <person name="Hug L.A."/>
            <person name="Sharon I."/>
            <person name="Castelle C.J."/>
            <person name="Probst A.J."/>
            <person name="Thomas B.C."/>
            <person name="Singh A."/>
            <person name="Wilkins M.J."/>
            <person name="Karaoz U."/>
            <person name="Brodie E.L."/>
            <person name="Williams K.H."/>
            <person name="Hubbard S.S."/>
            <person name="Banfield J.F."/>
        </authorList>
    </citation>
    <scope>NUCLEOTIDE SEQUENCE [LARGE SCALE GENOMIC DNA]</scope>
</reference>
<dbReference type="GO" id="GO:0016887">
    <property type="term" value="F:ATP hydrolysis activity"/>
    <property type="evidence" value="ECO:0007669"/>
    <property type="project" value="InterPro"/>
</dbReference>
<accession>A0A1F4VC94</accession>
<dbReference type="AlphaFoldDB" id="A0A1F4VC94"/>
<evidence type="ECO:0000259" key="5">
    <source>
        <dbReference type="PROSITE" id="PS50893"/>
    </source>
</evidence>
<dbReference type="Pfam" id="PF00005">
    <property type="entry name" value="ABC_tran"/>
    <property type="match status" value="1"/>
</dbReference>
<dbReference type="STRING" id="1802619.A2797_00565"/>
<dbReference type="FunFam" id="3.40.50.300:FF:000032">
    <property type="entry name" value="Export ABC transporter ATP-binding protein"/>
    <property type="match status" value="1"/>
</dbReference>
<dbReference type="GO" id="GO:0005524">
    <property type="term" value="F:ATP binding"/>
    <property type="evidence" value="ECO:0007669"/>
    <property type="project" value="UniProtKB-KW"/>
</dbReference>
<dbReference type="InterPro" id="IPR017871">
    <property type="entry name" value="ABC_transporter-like_CS"/>
</dbReference>
<dbReference type="CDD" id="cd03255">
    <property type="entry name" value="ABC_MJ0796_LolCDE_FtsE"/>
    <property type="match status" value="1"/>
</dbReference>
<evidence type="ECO:0000313" key="6">
    <source>
        <dbReference type="EMBL" id="OGC54747.1"/>
    </source>
</evidence>
<organism evidence="6 7">
    <name type="scientific">candidate division WWE3 bacterium RIFCSPHIGHO2_01_FULL_48_15</name>
    <dbReference type="NCBI Taxonomy" id="1802619"/>
    <lineage>
        <taxon>Bacteria</taxon>
        <taxon>Katanobacteria</taxon>
    </lineage>
</organism>
<evidence type="ECO:0000313" key="7">
    <source>
        <dbReference type="Proteomes" id="UP000179005"/>
    </source>
</evidence>
<evidence type="ECO:0000256" key="3">
    <source>
        <dbReference type="ARBA" id="ARBA00022741"/>
    </source>
</evidence>
<keyword evidence="3" id="KW-0547">Nucleotide-binding</keyword>
<dbReference type="EMBL" id="MEVC01000015">
    <property type="protein sequence ID" value="OGC54747.1"/>
    <property type="molecule type" value="Genomic_DNA"/>
</dbReference>
<dbReference type="PROSITE" id="PS50893">
    <property type="entry name" value="ABC_TRANSPORTER_2"/>
    <property type="match status" value="1"/>
</dbReference>
<dbReference type="SUPFAM" id="SSF52540">
    <property type="entry name" value="P-loop containing nucleoside triphosphate hydrolases"/>
    <property type="match status" value="1"/>
</dbReference>
<feature type="domain" description="ABC transporter" evidence="5">
    <location>
        <begin position="4"/>
        <end position="223"/>
    </location>
</feature>
<evidence type="ECO:0000256" key="4">
    <source>
        <dbReference type="ARBA" id="ARBA00022840"/>
    </source>
</evidence>
<dbReference type="GO" id="GO:0098796">
    <property type="term" value="C:membrane protein complex"/>
    <property type="evidence" value="ECO:0007669"/>
    <property type="project" value="UniProtKB-ARBA"/>
</dbReference>
<evidence type="ECO:0000256" key="1">
    <source>
        <dbReference type="ARBA" id="ARBA00005417"/>
    </source>
</evidence>
<dbReference type="InterPro" id="IPR027417">
    <property type="entry name" value="P-loop_NTPase"/>
</dbReference>
<dbReference type="InterPro" id="IPR003593">
    <property type="entry name" value="AAA+_ATPase"/>
</dbReference>
<gene>
    <name evidence="6" type="ORF">A2797_00565</name>
</gene>
<comment type="caution">
    <text evidence="6">The sequence shown here is derived from an EMBL/GenBank/DDBJ whole genome shotgun (WGS) entry which is preliminary data.</text>
</comment>
<dbReference type="PANTHER" id="PTHR42798">
    <property type="entry name" value="LIPOPROTEIN-RELEASING SYSTEM ATP-BINDING PROTEIN LOLD"/>
    <property type="match status" value="1"/>
</dbReference>
<name>A0A1F4VC94_UNCKA</name>
<evidence type="ECO:0000256" key="2">
    <source>
        <dbReference type="ARBA" id="ARBA00022448"/>
    </source>
</evidence>
<dbReference type="GO" id="GO:0022857">
    <property type="term" value="F:transmembrane transporter activity"/>
    <property type="evidence" value="ECO:0007669"/>
    <property type="project" value="UniProtKB-ARBA"/>
</dbReference>
<dbReference type="InterPro" id="IPR003439">
    <property type="entry name" value="ABC_transporter-like_ATP-bd"/>
</dbReference>
<keyword evidence="2" id="KW-0813">Transport</keyword>
<dbReference type="Proteomes" id="UP000179005">
    <property type="component" value="Unassembled WGS sequence"/>
</dbReference>
<sequence>MNIIELKNATKIYGKGTTQVTALASVNLSVARAEAVSIMGPSGSGKTTLLNLVGALDKPTSGQVLLGGEEISRIAESKLFRIRREKVGFIFQSFYLVPTLNALENVLLPTLPVGRNSFEKRAKELLAIVGLGERWHHKPGELSGGEQQRVAIARALINEPEIVLADEPTGNLDSKTGNEIINLLLKLNQEKRLTLVIVTHEEEIAKKANRHILLKDGRMVSRS</sequence>
<dbReference type="PROSITE" id="PS00211">
    <property type="entry name" value="ABC_TRANSPORTER_1"/>
    <property type="match status" value="1"/>
</dbReference>
<dbReference type="PANTHER" id="PTHR42798:SF2">
    <property type="entry name" value="ABC TRANSPORTER ATP-BINDING PROTEIN MG467-RELATED"/>
    <property type="match status" value="1"/>
</dbReference>
<comment type="similarity">
    <text evidence="1">Belongs to the ABC transporter superfamily.</text>
</comment>
<proteinExistence type="inferred from homology"/>
<protein>
    <submittedName>
        <fullName evidence="6">ABC transporter ATP-binding protein</fullName>
    </submittedName>
</protein>
<dbReference type="SMART" id="SM00382">
    <property type="entry name" value="AAA"/>
    <property type="match status" value="1"/>
</dbReference>